<keyword evidence="2" id="KW-1185">Reference proteome</keyword>
<proteinExistence type="predicted"/>
<dbReference type="AlphaFoldDB" id="A0A6J7ZTR8"/>
<dbReference type="Proteomes" id="UP000507470">
    <property type="component" value="Unassembled WGS sequence"/>
</dbReference>
<evidence type="ECO:0000313" key="2">
    <source>
        <dbReference type="Proteomes" id="UP000507470"/>
    </source>
</evidence>
<sequence>MAQHYHATSVHAFWKLYDGYNIEKWFLRCRDVLEKLTTVKYAQPFIKLLQNGMAALQYILLKEEKLTFGDTKDSDARRQYLRYTKLSLAGDRTHTNLRIATCYLDYGVKKDCLNVIRTVTDHRDNYLFMQNYSQHVKETLNRTIKAFENIPPVYKVREIAM</sequence>
<reference evidence="1 2" key="1">
    <citation type="submission" date="2020-06" db="EMBL/GenBank/DDBJ databases">
        <authorList>
            <person name="Li R."/>
            <person name="Bekaert M."/>
        </authorList>
    </citation>
    <scope>NUCLEOTIDE SEQUENCE [LARGE SCALE GENOMIC DNA]</scope>
    <source>
        <strain evidence="2">wild</strain>
    </source>
</reference>
<protein>
    <submittedName>
        <fullName evidence="1">Uncharacterized protein</fullName>
    </submittedName>
</protein>
<evidence type="ECO:0000313" key="1">
    <source>
        <dbReference type="EMBL" id="CAC5355437.1"/>
    </source>
</evidence>
<dbReference type="EMBL" id="CACVKT020000048">
    <property type="protein sequence ID" value="CAC5355437.1"/>
    <property type="molecule type" value="Genomic_DNA"/>
</dbReference>
<accession>A0A6J7ZTR8</accession>
<organism evidence="1 2">
    <name type="scientific">Mytilus coruscus</name>
    <name type="common">Sea mussel</name>
    <dbReference type="NCBI Taxonomy" id="42192"/>
    <lineage>
        <taxon>Eukaryota</taxon>
        <taxon>Metazoa</taxon>
        <taxon>Spiralia</taxon>
        <taxon>Lophotrochozoa</taxon>
        <taxon>Mollusca</taxon>
        <taxon>Bivalvia</taxon>
        <taxon>Autobranchia</taxon>
        <taxon>Pteriomorphia</taxon>
        <taxon>Mytilida</taxon>
        <taxon>Mytiloidea</taxon>
        <taxon>Mytilidae</taxon>
        <taxon>Mytilinae</taxon>
        <taxon>Mytilus</taxon>
    </lineage>
</organism>
<gene>
    <name evidence="1" type="ORF">MCOR_156</name>
</gene>
<name>A0A6J7ZTR8_MYTCO</name>